<evidence type="ECO:0000256" key="2">
    <source>
        <dbReference type="ARBA" id="ARBA00022581"/>
    </source>
</evidence>
<dbReference type="InterPro" id="IPR048390">
    <property type="entry name" value="Gp34_trimer"/>
</dbReference>
<evidence type="ECO:0000313" key="15">
    <source>
        <dbReference type="Proteomes" id="UP000225148"/>
    </source>
</evidence>
<evidence type="ECO:0000256" key="12">
    <source>
        <dbReference type="ARBA" id="ARBA00035705"/>
    </source>
</evidence>
<keyword evidence="2" id="KW-0945">Host-virus interaction</keyword>
<name>A0A1Z1LXX7_9CAUD</name>
<dbReference type="Pfam" id="PF21446">
    <property type="entry name" value="Gp34_trimer"/>
    <property type="match status" value="1"/>
</dbReference>
<dbReference type="KEGG" id="vg:40085662"/>
<comment type="function">
    <text evidence="9">The C-terminal chaperone protein mediates homotrimerization and proper folding of the catalytic trimer.</text>
</comment>
<keyword evidence="4" id="KW-1227">Viral tail protein</keyword>
<protein>
    <recommendedName>
        <fullName evidence="12">Long tail fiber protein Gp37</fullName>
    </recommendedName>
    <alternativeName>
        <fullName evidence="8">Receptor-recognizing protein</fullName>
    </alternativeName>
</protein>
<dbReference type="GO" id="GO:0046718">
    <property type="term" value="P:symbiont entry into host cell"/>
    <property type="evidence" value="ECO:0007669"/>
    <property type="project" value="UniProtKB-KW"/>
</dbReference>
<comment type="subcellular location">
    <subcellularLocation>
        <location evidence="1">Virion</location>
    </subcellularLocation>
</comment>
<sequence length="914" mass="98251">MATLKPIQFKRSKTAGSRPLPEQVLEGELALNLEDRMIFTKDDEGNIIDLGFAKGGRVDGDIVQVGNYTQTGDYTTSGDINAKTITASAGVVSNGDLKASTGVIRTRGGNSGNAHLWFEGEEVGLTNNYERGVMYALPQTATEGTINLRVMNGFDNSKAQSLFSFRGNGDFSAPRDLVSQRGRFSIEAVAPTINTTRIYTRDKPWRSNSDESYGWLDLVNYVPGENGALALNYVYKGRAMSGGTIWHQLVDERTGPEWALYTGSGPENKAFAVGSSAGKGLGNFTGSLHVGNPGYSAIGNNSITIGETNTGLRQTSAGNLDFLSANNMAFRFSAGEAINRSYNRLHVQHSDANGNAVNPPANNAQLQVNTSGDENNAGGNGLTLIGYYAGATGEYNHYFRGKGSASFDMQRGININQGGLNVYNGLTNVGQINLTGSMNTTNVPQGTYKWDDLNTVAADAKSYLRRFRSRNNSTIWHETVEGGIWRLSTGSTDAQEELQISTSGMFRVRGEVVALGNGGASGTGNHFRAVYGNYGFFIRNDGSNTYFMLTNSGDQYGTWNSFRPFTINNVSGRVSMANGVGISGGLTVAPGIESEYVKTYTGSIGHGSWASQNDNEAMIFQRITSASTSEYCPILKQKYIGGNRTWSIGTLINVGSFHIHMKDSAGNDRNFAFQPNGDFNGANTINASAISVGSARLSSIATPGGGQFANDGNVYINKSGFAGWIDALFVKKNGDTMSSTLNINANGPGINMDCPTGGSTYVIGRRNGVNGFYVGMGGTGNDATFHSYLNNTTINLRASDIQFSRTVYGNGDANFNNVYIRSDIRLKRNFKKIENALDKVDKLDGLIYEKKNTRESTEYETTEAGIIAQTLRSVLPEAVSEHEGTLNVSASGTIALLVNAIKELKARVEELESK</sequence>
<dbReference type="GeneID" id="40085662"/>
<dbReference type="InterPro" id="IPR048388">
    <property type="entry name" value="Gp37_trimer"/>
</dbReference>
<proteinExistence type="inferred from homology"/>
<evidence type="ECO:0000256" key="6">
    <source>
        <dbReference type="ARBA" id="ARBA00022844"/>
    </source>
</evidence>
<keyword evidence="15" id="KW-1185">Reference proteome</keyword>
<dbReference type="RefSeq" id="YP_009609578.1">
    <property type="nucleotide sequence ID" value="NC_041996.1"/>
</dbReference>
<evidence type="ECO:0000256" key="11">
    <source>
        <dbReference type="ARBA" id="ARBA00035669"/>
    </source>
</evidence>
<evidence type="ECO:0000256" key="1">
    <source>
        <dbReference type="ARBA" id="ARBA00004328"/>
    </source>
</evidence>
<dbReference type="Pfam" id="PF13884">
    <property type="entry name" value="Peptidase_S74"/>
    <property type="match status" value="1"/>
</dbReference>
<dbReference type="Proteomes" id="UP000225148">
    <property type="component" value="Segment"/>
</dbReference>
<keyword evidence="7" id="KW-1160">Virus entry into host cell</keyword>
<feature type="domain" description="Peptidase S74" evidence="13">
    <location>
        <begin position="822"/>
        <end position="914"/>
    </location>
</feature>
<dbReference type="GO" id="GO:0098024">
    <property type="term" value="C:virus tail, fiber"/>
    <property type="evidence" value="ECO:0007669"/>
    <property type="project" value="UniProtKB-KW"/>
</dbReference>
<evidence type="ECO:0000256" key="9">
    <source>
        <dbReference type="ARBA" id="ARBA00035610"/>
    </source>
</evidence>
<organism evidence="14 15">
    <name type="scientific">Serratia phage CHI14</name>
    <dbReference type="NCBI Taxonomy" id="2006941"/>
    <lineage>
        <taxon>Viruses</taxon>
        <taxon>Duplodnaviria</taxon>
        <taxon>Heunggongvirae</taxon>
        <taxon>Uroviricota</taxon>
        <taxon>Caudoviricetes</taxon>
        <taxon>Pantevenvirales</taxon>
        <taxon>Straboviridae</taxon>
        <taxon>Tevenvirinae</taxon>
        <taxon>Winklervirus</taxon>
        <taxon>Winklervirus chi14</taxon>
    </lineage>
</organism>
<evidence type="ECO:0000256" key="5">
    <source>
        <dbReference type="ARBA" id="ARBA00022804"/>
    </source>
</evidence>
<dbReference type="Pfam" id="PF20744">
    <property type="entry name" value="gp37_trimer"/>
    <property type="match status" value="1"/>
</dbReference>
<evidence type="ECO:0000256" key="7">
    <source>
        <dbReference type="ARBA" id="ARBA00023296"/>
    </source>
</evidence>
<evidence type="ECO:0000256" key="3">
    <source>
        <dbReference type="ARBA" id="ARBA00022672"/>
    </source>
</evidence>
<evidence type="ECO:0000256" key="10">
    <source>
        <dbReference type="ARBA" id="ARBA00035637"/>
    </source>
</evidence>
<evidence type="ECO:0000259" key="13">
    <source>
        <dbReference type="PROSITE" id="PS51688"/>
    </source>
</evidence>
<evidence type="ECO:0000313" key="14">
    <source>
        <dbReference type="EMBL" id="ARW57676.1"/>
    </source>
</evidence>
<evidence type="ECO:0000256" key="4">
    <source>
        <dbReference type="ARBA" id="ARBA00022732"/>
    </source>
</evidence>
<keyword evidence="5" id="KW-1161">Viral attachment to host cell</keyword>
<dbReference type="GO" id="GO:0019062">
    <property type="term" value="P:virion attachment to host cell"/>
    <property type="evidence" value="ECO:0007669"/>
    <property type="project" value="UniProtKB-KW"/>
</dbReference>
<keyword evidence="3" id="KW-1230">Viral tail fiber protein</keyword>
<dbReference type="InterPro" id="IPR030392">
    <property type="entry name" value="S74_ICA"/>
</dbReference>
<keyword evidence="6" id="KW-0946">Virion</keyword>
<dbReference type="OrthoDB" id="94at10239"/>
<evidence type="ECO:0000256" key="8">
    <source>
        <dbReference type="ARBA" id="ARBA00033188"/>
    </source>
</evidence>
<comment type="subunit">
    <text evidence="11">Homotrimer. Interacts with the receptor-recognizing protein Gp38.</text>
</comment>
<accession>A0A1Z1LXX7</accession>
<dbReference type="PROSITE" id="PS51688">
    <property type="entry name" value="ICA"/>
    <property type="match status" value="1"/>
</dbReference>
<dbReference type="EMBL" id="MF036690">
    <property type="protein sequence ID" value="ARW57676.1"/>
    <property type="molecule type" value="Genomic_DNA"/>
</dbReference>
<reference evidence="14 15" key="1">
    <citation type="submission" date="2017-04" db="EMBL/GenBank/DDBJ databases">
        <title>Environmental T4-family bacteriophages evolve to escape abortive infection via multiple routes in a bacterial host employing altruistic suicide through Type III toxin-antitoxin systems.</title>
        <authorList>
            <person name="Chen B."/>
            <person name="Salmond G.P.C."/>
            <person name="Akusobi C."/>
            <person name="Fang X."/>
        </authorList>
    </citation>
    <scope>NUCLEOTIDE SEQUENCE [LARGE SCALE GENOMIC DNA]</scope>
</reference>
<comment type="similarity">
    <text evidence="10">Belongs to the S16-like long tail fiber protein Gp37 family.</text>
</comment>
<dbReference type="Gene3D" id="6.20.80.10">
    <property type="match status" value="1"/>
</dbReference>